<evidence type="ECO:0000313" key="2">
    <source>
        <dbReference type="Proteomes" id="UP000294772"/>
    </source>
</evidence>
<dbReference type="AlphaFoldDB" id="A0AA46DHM0"/>
<dbReference type="Proteomes" id="UP000294772">
    <property type="component" value="Unassembled WGS sequence"/>
</dbReference>
<organism evidence="1 2">
    <name type="scientific">Caldimonas thermodepolymerans</name>
    <dbReference type="NCBI Taxonomy" id="215580"/>
    <lineage>
        <taxon>Bacteria</taxon>
        <taxon>Pseudomonadati</taxon>
        <taxon>Pseudomonadota</taxon>
        <taxon>Betaproteobacteria</taxon>
        <taxon>Burkholderiales</taxon>
        <taxon>Sphaerotilaceae</taxon>
        <taxon>Caldimonas</taxon>
    </lineage>
</organism>
<gene>
    <name evidence="1" type="ORF">EV676_101360</name>
</gene>
<protein>
    <submittedName>
        <fullName evidence="1">Uncharacterized protein</fullName>
    </submittedName>
</protein>
<comment type="caution">
    <text evidence="1">The sequence shown here is derived from an EMBL/GenBank/DDBJ whole genome shotgun (WGS) entry which is preliminary data.</text>
</comment>
<reference evidence="1 2" key="1">
    <citation type="submission" date="2019-03" db="EMBL/GenBank/DDBJ databases">
        <title>Genomic Encyclopedia of Type Strains, Phase IV (KMG-IV): sequencing the most valuable type-strain genomes for metagenomic binning, comparative biology and taxonomic classification.</title>
        <authorList>
            <person name="Goeker M."/>
        </authorList>
    </citation>
    <scope>NUCLEOTIDE SEQUENCE [LARGE SCALE GENOMIC DNA]</scope>
    <source>
        <strain evidence="1 2">DSM 15264</strain>
    </source>
</reference>
<evidence type="ECO:0000313" key="1">
    <source>
        <dbReference type="EMBL" id="TCP09781.1"/>
    </source>
</evidence>
<dbReference type="RefSeq" id="WP_132763192.1">
    <property type="nucleotide sequence ID" value="NZ_CALFFA010000022.1"/>
</dbReference>
<sequence>MPALTLEELRAMGEIAKARRLLLVNMFSGTKLKYGSKTALKTGKGLVSDGKSIYQQANKLAKAGKEVAKVGSQVGKTAALAPGMKQMIEDFIVQCADVQNIQEIVEVVTSETVKELIAEVTPIVGVVSSGYKLAQAARTVATDGYQLYRSQEYRQGFRVGDPVAAAEAVRELIKRDLGRHSVQLAQQATATGAKIAGLFTDLGTATTAGIGIANAVASLGLKLYSLGMDIKDLRAGNARLKTPDTLDLTVFKDCPILGCYLLTCADTSLVANFFVADIGLPGWMDRIEVMKRKQMDPLLEIATKNIKASNLQLEGLQANRITHADKSFFAKVKSKAVKRLHLS</sequence>
<dbReference type="EMBL" id="SLXF01000001">
    <property type="protein sequence ID" value="TCP09781.1"/>
    <property type="molecule type" value="Genomic_DNA"/>
</dbReference>
<accession>A0AA46DHM0</accession>
<proteinExistence type="predicted"/>
<name>A0AA46DHM0_9BURK</name>